<dbReference type="Pfam" id="PF11911">
    <property type="entry name" value="DUF3429"/>
    <property type="match status" value="1"/>
</dbReference>
<gene>
    <name evidence="2" type="ORF">SAMN02745977_02035</name>
</gene>
<evidence type="ECO:0008006" key="4">
    <source>
        <dbReference type="Google" id="ProtNLM"/>
    </source>
</evidence>
<feature type="transmembrane region" description="Helical" evidence="1">
    <location>
        <begin position="94"/>
        <end position="110"/>
    </location>
</feature>
<dbReference type="InterPro" id="IPR021836">
    <property type="entry name" value="DUF3429"/>
</dbReference>
<organism evidence="2 3">
    <name type="scientific">Brachymonas denitrificans DSM 15123</name>
    <dbReference type="NCBI Taxonomy" id="1121117"/>
    <lineage>
        <taxon>Bacteria</taxon>
        <taxon>Pseudomonadati</taxon>
        <taxon>Pseudomonadota</taxon>
        <taxon>Betaproteobacteria</taxon>
        <taxon>Burkholderiales</taxon>
        <taxon>Comamonadaceae</taxon>
        <taxon>Brachymonas</taxon>
    </lineage>
</organism>
<name>A0A1H8JCI2_9BURK</name>
<feature type="transmembrane region" description="Helical" evidence="1">
    <location>
        <begin position="37"/>
        <end position="60"/>
    </location>
</feature>
<dbReference type="PANTHER" id="PTHR15887">
    <property type="entry name" value="TRANSMEMBRANE PROTEIN 69"/>
    <property type="match status" value="1"/>
</dbReference>
<sequence length="145" mass="15706">MLPEHSRTFIRAIAYLGTIPMVIMALLMWLVHDELHGFVAAALASYGGIVVAFLGGIHWGIGLRSGVNAPKLHFIWGAFAAFAGWFGVLMHPAAGMPFLALMFVICYVVDDRTWERAGLSEWLTVRFHATVLAVMSCLAGAAGSM</sequence>
<evidence type="ECO:0000256" key="1">
    <source>
        <dbReference type="SAM" id="Phobius"/>
    </source>
</evidence>
<keyword evidence="1" id="KW-0472">Membrane</keyword>
<evidence type="ECO:0000313" key="3">
    <source>
        <dbReference type="Proteomes" id="UP000199531"/>
    </source>
</evidence>
<reference evidence="2 3" key="1">
    <citation type="submission" date="2016-10" db="EMBL/GenBank/DDBJ databases">
        <authorList>
            <person name="de Groot N.N."/>
        </authorList>
    </citation>
    <scope>NUCLEOTIDE SEQUENCE [LARGE SCALE GENOMIC DNA]</scope>
    <source>
        <strain evidence="2 3">DSM 15123</strain>
    </source>
</reference>
<protein>
    <recommendedName>
        <fullName evidence="4">DUF3429 domain-containing protein</fullName>
    </recommendedName>
</protein>
<feature type="transmembrane region" description="Helical" evidence="1">
    <location>
        <begin position="122"/>
        <end position="142"/>
    </location>
</feature>
<dbReference type="STRING" id="1121117.SAMN02745977_02035"/>
<evidence type="ECO:0000313" key="2">
    <source>
        <dbReference type="EMBL" id="SEN78429.1"/>
    </source>
</evidence>
<keyword evidence="3" id="KW-1185">Reference proteome</keyword>
<keyword evidence="1" id="KW-0812">Transmembrane</keyword>
<dbReference type="OrthoDB" id="8591832at2"/>
<dbReference type="RefSeq" id="WP_091817446.1">
    <property type="nucleotide sequence ID" value="NZ_FOCW01000006.1"/>
</dbReference>
<accession>A0A1H8JCI2</accession>
<feature type="transmembrane region" description="Helical" evidence="1">
    <location>
        <begin position="12"/>
        <end position="31"/>
    </location>
</feature>
<proteinExistence type="predicted"/>
<dbReference type="Proteomes" id="UP000199531">
    <property type="component" value="Unassembled WGS sequence"/>
</dbReference>
<dbReference type="EMBL" id="FOCW01000006">
    <property type="protein sequence ID" value="SEN78429.1"/>
    <property type="molecule type" value="Genomic_DNA"/>
</dbReference>
<keyword evidence="1" id="KW-1133">Transmembrane helix</keyword>
<dbReference type="PANTHER" id="PTHR15887:SF1">
    <property type="entry name" value="TRANSMEMBRANE PROTEIN 69"/>
    <property type="match status" value="1"/>
</dbReference>
<feature type="transmembrane region" description="Helical" evidence="1">
    <location>
        <begin position="72"/>
        <end position="88"/>
    </location>
</feature>
<dbReference type="AlphaFoldDB" id="A0A1H8JCI2"/>